<dbReference type="PROSITE" id="PS00020">
    <property type="entry name" value="ACTININ_2"/>
    <property type="match status" value="1"/>
</dbReference>
<feature type="compositionally biased region" description="Polar residues" evidence="15">
    <location>
        <begin position="6234"/>
        <end position="6244"/>
    </location>
</feature>
<feature type="compositionally biased region" description="Low complexity" evidence="15">
    <location>
        <begin position="6506"/>
        <end position="6520"/>
    </location>
</feature>
<feature type="domain" description="Calponin-homology (CH)" evidence="16">
    <location>
        <begin position="60"/>
        <end position="164"/>
    </location>
</feature>
<keyword evidence="13" id="KW-0539">Nucleus</keyword>
<dbReference type="PANTHER" id="PTHR47535">
    <property type="entry name" value="MUSCLE-SPECIFIC PROTEIN 300 KDA, ISOFORM G"/>
    <property type="match status" value="1"/>
</dbReference>
<feature type="region of interest" description="Disordered" evidence="15">
    <location>
        <begin position="6225"/>
        <end position="6321"/>
    </location>
</feature>
<dbReference type="InterPro" id="IPR052403">
    <property type="entry name" value="LINC-complex_assoc"/>
</dbReference>
<protein>
    <recommendedName>
        <fullName evidence="16">Calponin-homology (CH) domain-containing protein</fullName>
    </recommendedName>
</protein>
<dbReference type="Proteomes" id="UP000005408">
    <property type="component" value="Unassembled WGS sequence"/>
</dbReference>
<feature type="coiled-coil region" evidence="14">
    <location>
        <begin position="4427"/>
        <end position="4567"/>
    </location>
</feature>
<evidence type="ECO:0000256" key="15">
    <source>
        <dbReference type="SAM" id="MobiDB-lite"/>
    </source>
</evidence>
<evidence type="ECO:0000256" key="9">
    <source>
        <dbReference type="ARBA" id="ARBA00023054"/>
    </source>
</evidence>
<dbReference type="InterPro" id="IPR001715">
    <property type="entry name" value="CH_dom"/>
</dbReference>
<evidence type="ECO:0000256" key="8">
    <source>
        <dbReference type="ARBA" id="ARBA00022989"/>
    </source>
</evidence>
<feature type="compositionally biased region" description="Low complexity" evidence="15">
    <location>
        <begin position="6270"/>
        <end position="6287"/>
    </location>
</feature>
<dbReference type="InterPro" id="IPR018159">
    <property type="entry name" value="Spectrin/alpha-actinin"/>
</dbReference>
<dbReference type="CDD" id="cd21243">
    <property type="entry name" value="CH_SYNE1_rpt2"/>
    <property type="match status" value="1"/>
</dbReference>
<feature type="compositionally biased region" description="Polar residues" evidence="15">
    <location>
        <begin position="5053"/>
        <end position="5072"/>
    </location>
</feature>
<feature type="region of interest" description="Disordered" evidence="15">
    <location>
        <begin position="1"/>
        <end position="46"/>
    </location>
</feature>
<evidence type="ECO:0000256" key="6">
    <source>
        <dbReference type="ARBA" id="ARBA00022692"/>
    </source>
</evidence>
<keyword evidence="9 14" id="KW-0175">Coiled coil</keyword>
<dbReference type="FunFam" id="1.10.418.10:FF:000033">
    <property type="entry name" value="nesprin-1 isoform X1"/>
    <property type="match status" value="1"/>
</dbReference>
<name>A0A8W8HZQ8_MAGGI</name>
<feature type="region of interest" description="Disordered" evidence="15">
    <location>
        <begin position="6500"/>
        <end position="6528"/>
    </location>
</feature>
<dbReference type="InterPro" id="IPR001589">
    <property type="entry name" value="Actinin_actin-bd_CS"/>
</dbReference>
<feature type="compositionally biased region" description="Acidic residues" evidence="15">
    <location>
        <begin position="6690"/>
        <end position="6702"/>
    </location>
</feature>
<feature type="compositionally biased region" description="Basic and acidic residues" evidence="15">
    <location>
        <begin position="6297"/>
        <end position="6307"/>
    </location>
</feature>
<evidence type="ECO:0000256" key="13">
    <source>
        <dbReference type="ARBA" id="ARBA00023242"/>
    </source>
</evidence>
<dbReference type="FunFam" id="1.10.418.10:FF:000037">
    <property type="entry name" value="nesprin-1 isoform X1"/>
    <property type="match status" value="1"/>
</dbReference>
<feature type="region of interest" description="Disordered" evidence="15">
    <location>
        <begin position="6690"/>
        <end position="6714"/>
    </location>
</feature>
<evidence type="ECO:0000256" key="2">
    <source>
        <dbReference type="ARBA" id="ARBA00004204"/>
    </source>
</evidence>
<dbReference type="InterPro" id="IPR047291">
    <property type="entry name" value="CH_SYNE1_rpt2"/>
</dbReference>
<dbReference type="InterPro" id="IPR002017">
    <property type="entry name" value="Spectrin_repeat"/>
</dbReference>
<evidence type="ECO:0000256" key="5">
    <source>
        <dbReference type="ARBA" id="ARBA00022490"/>
    </source>
</evidence>
<feature type="compositionally biased region" description="Low complexity" evidence="15">
    <location>
        <begin position="1"/>
        <end position="18"/>
    </location>
</feature>
<dbReference type="SMART" id="SM00150">
    <property type="entry name" value="SPEC"/>
    <property type="match status" value="45"/>
</dbReference>
<dbReference type="PROSITE" id="PS00019">
    <property type="entry name" value="ACTININ_1"/>
    <property type="match status" value="1"/>
</dbReference>
<dbReference type="SMART" id="SM00033">
    <property type="entry name" value="CH"/>
    <property type="match status" value="2"/>
</dbReference>
<evidence type="ECO:0000256" key="14">
    <source>
        <dbReference type="SAM" id="Coils"/>
    </source>
</evidence>
<dbReference type="PANTHER" id="PTHR47535:SF1">
    <property type="entry name" value="NESPRIN-1"/>
    <property type="match status" value="1"/>
</dbReference>
<evidence type="ECO:0000256" key="3">
    <source>
        <dbReference type="ARBA" id="ARBA00004245"/>
    </source>
</evidence>
<feature type="domain" description="Calponin-homology (CH)" evidence="16">
    <location>
        <begin position="188"/>
        <end position="293"/>
    </location>
</feature>
<feature type="coiled-coil region" evidence="14">
    <location>
        <begin position="4656"/>
        <end position="4718"/>
    </location>
</feature>
<evidence type="ECO:0000256" key="7">
    <source>
        <dbReference type="ARBA" id="ARBA00022737"/>
    </source>
</evidence>
<evidence type="ECO:0000313" key="18">
    <source>
        <dbReference type="Proteomes" id="UP000005408"/>
    </source>
</evidence>
<feature type="coiled-coil region" evidence="14">
    <location>
        <begin position="5362"/>
        <end position="5389"/>
    </location>
</feature>
<dbReference type="GO" id="GO:0005856">
    <property type="term" value="C:cytoskeleton"/>
    <property type="evidence" value="ECO:0007669"/>
    <property type="project" value="UniProtKB-SubCell"/>
</dbReference>
<feature type="region of interest" description="Disordered" evidence="15">
    <location>
        <begin position="6373"/>
        <end position="6403"/>
    </location>
</feature>
<evidence type="ECO:0000256" key="10">
    <source>
        <dbReference type="ARBA" id="ARBA00023136"/>
    </source>
</evidence>
<evidence type="ECO:0000256" key="12">
    <source>
        <dbReference type="ARBA" id="ARBA00023212"/>
    </source>
</evidence>
<reference evidence="17" key="1">
    <citation type="submission" date="2022-08" db="UniProtKB">
        <authorList>
            <consortium name="EnsemblMetazoa"/>
        </authorList>
    </citation>
    <scope>IDENTIFICATION</scope>
    <source>
        <strain evidence="17">05x7-T-G4-1.051#20</strain>
    </source>
</reference>
<dbReference type="SUPFAM" id="SSF46966">
    <property type="entry name" value="Spectrin repeat"/>
    <property type="match status" value="41"/>
</dbReference>
<dbReference type="Pfam" id="PF00435">
    <property type="entry name" value="Spectrin"/>
    <property type="match status" value="16"/>
</dbReference>
<dbReference type="SUPFAM" id="SSF47576">
    <property type="entry name" value="Calponin-homology domain, CH-domain"/>
    <property type="match status" value="1"/>
</dbReference>
<accession>A0A8W8HZQ8</accession>
<keyword evidence="6" id="KW-0812">Transmembrane</keyword>
<feature type="compositionally biased region" description="Polar residues" evidence="15">
    <location>
        <begin position="6460"/>
        <end position="6481"/>
    </location>
</feature>
<sequence>METRRSTGSLSSLTGSGTFTPPMSPRVESPRAAAAVGEKRQGSGKGIQMQIQQLANEQERVQKKTFTNWMNTYLKQKNMKVENLFEDIKDGVYLLSLLEALSGEKLQMERGKLKRVHHVSNISTALKFLEMKKIKLVNINVSDIADGKPSIVLGLIWTIILYFQIEDTFAQQEHDPDKPLSALEKFRMNAKKALLAWTGNAITKKYGIKISDFGKSWRDGLAFNAIVHTIRPDLIDFENVRNQSARANLEQAFSTAEDHLGIARLLDPEDVDVEKPDEKSIMTYVAQFLKAYPEAGEDPALGRRSKDPATQEMNEYTDLVTWLSAEAEEVLQIVDQPVTDRQQEYMDYLAFKAELDRREAVYKKLEEKCLAKKALKITEPMWTELNTKWRSAARRTRMWLWKLDASLPGKLGKFGDWLNQGEEVLEQQPEDVQDRNDLAQKLAKLLQESAEYFKDAESWKTFFYEVKRAGKYEGEFLIQPQMDSLANRLTALLKEYPRREKRLAFEEYQQKVLALRESAEAKLQVWTEKLGQQEEVELMLEDYNDFVNTQQLFHKYNSLSTDLSKKADVWKKSAGKEREQEVKKFIEEENTQWKKVSEDIKNVLPNLEKGLENWKLYNNGIETLTSFINEGESVMSRSAEEKQQHFSETPENEEKLRQVNDSGNFLMEVCSEPIADEIRQTLASLNAEFKTVTESFEEFKRVEIIGKGKQEYAEGVNRISEWLKNAEELMMQPVPCIHANLKDHLQDLTMCSSQIPEMENDFKSTTKTAQSLVKDSSPDVVSEMLQTLNVQKEVIVRLRKEIPERIKYLKAMLPNVENLETGISDLSIWLDKGDTVLSANKMEGSQTRAEERLEKHKAFFQETTYQKSIVESKNKVHQKVTSTKPKLKNVDFSPVDDPMSAVNQRFQESIVCAKDWEKRLENLCRLWKIHQQKENGVENWLQQATAILQEKTDDPEASIKRHKAFFGKQNNKILEDFLRAGQDILDVLEKPDQAELQKSMDDIKTRWKAIHVEAPLCLLKLEFLLPEEKFVSSVEEAEKTLQQEKQQLQRKQNVKETLKKHKQLFNEGPFRPTCIKCLETMQKLAENVNQLEPKDHSLEDRYEDHRARWEKLLSSMDNICLDLKQLPERWKDYNQKLDEFAANVATIQDLMTELQKEDLTSEEYKDLQSKYQKALRNMGKLTDDGKWLQENLNELIEDSPESDTKKEQKRLTDLLSKFSELQPNLNKVADKSTVFSKAYDFRDTLEKRNNWLDETQRLVNDEPSIDGLEDARAYLQEHENIMMKLESEKHNVQADLEAGKQLQREKNAPTFVAQQVSELDKKWKETNEKAKAKHQALKQKVQEWEQYETEKQKLLQYLKEAEKELEKPTATTGQDLAEKDLNSKKEMQKTLTKLKSSLSDMQKLNEALCSGASRERRGPLKGEMTDIDKRLDSVSARLSAKLGDLESTIAKWTEYYKRLNHFCDWLNEKEAKLNEVYENKSDSPEQQLQKAKAIAGEVAENHITLENLEKDARGMSQNFRSRETSALKTKLSSVRRQWESLCSRAKDRSSALTGSVAHWQMYQNLNQQLMPWIEKAEKYCATELPKCSSVEEAQDIHELHQAFVHECEEQFPVFEKLNTEAGYLMEQPNMQQDIEALQKRWNNIISSSEDRSHKADKMHGAWSAFDQEISNFDEILEKFQNKLSEEPNVSSTDVQVLEHELALCKNLQEEIKSQQPHLNALQRQFEQVKQHASPEGTKALMSKLDAVKTAYADVAESAAERQAVLLNAVKHRQQFYGQIQDFEKWLKKSQRKLDSGNEIYADEVPEMQLKLKALKEDSEAQEPKFSQLTQEFRDLIQNCPEDEAAILRERYDHMMANYSKLDDLIKNREEICENWSKYAADHKDTQAKLKMLQAKLASPEIQQDEVDKINKEVAAIRKSMSPWNKQANKLDDQMGSAHLVLKDRATQRTLHFNSELHNLEAMCDNVCANVQTKQGHLSELSQLWEEFGNRKDSLRAELQELAERVGGAAVKASSLSGLKELVRETEDARDDLYSHSQEYEQLRELGRQIMNSDLSRGSSVQGHLSEISKAWEHLTNLLGQKHQQYSGTANLWQQYVDAKQNVGRVMESVTPLVKQDITCKSQPENAEFELHANQTQLDQMNNRGLQLLEDLKNVPNFDVTVLEQDLDAVNHKWESSSEVIEQHKENLEAQLICWDQIMSGKEEVESWLNTMSTRLEDSLQNFDDAITVESCLMKFKDESPYYTDVLHEVQQKMQDLQELNNSKPILSLTEASKNLQDQFDNATAMAGQLENVIANFSDEREGLQKAIEQETEWLNQMKDKLGHCDDVSGSDADIVKRLAHCKELQKELAIRERNFDALIEKTTMLQDKYQSAETQNLAKDAVVLMKKYEAVKNRGDKIADLLAASLEQHCQDAQVQEQRWINATKEKVAWCGDIGGDRYSMEAKLATVKDLLQSVNEGEKKKDLAAARVNMAKSVLPHDKQAELEKQKKKAEKDWNELIDLIEKTQVKLEGSVDQLSAYDSKYEKLAKWLKDTEAKVRNESTLKADLTSKVDQSELFTEIHMDIENHKPEFHELQNDSQNISKSSGDGRAATYATQLCNRYQNLAATVKEQVDRCDQNVDEHEDYQHRMRACDDWLKNAHLQLNEMKDKPADQETLQAKLQAVEDLMEAKEEGLGLFNAALESGEKLFPNTSNDGRETIRHELRSLRENWELFNDSLNDTQRSLESSRMQWSTFDENYDQLLKWVTDMGCQIEHDNELRNTLQEKKAMLQHYRTRCQDIMSHQTMIDSVTDKGTALSSAQVKGKLKELANSYKSLCHTAQAQVKTAEQQVDQHQNFADSYQQCKDWITMTKDKLAVCNEVSGDKQTLQNRLDRVKDLTSSLRNGEKKIQAAISQAEKTLQETASFGQEQIKSELESLTLDFESLVTKLGDAETSLTHALQGLQAYDKSCDALSKWLRNVELQIKDQDLKSTCQEKQSQVNKFKHLQEEVHNQQVAFEELQKMAAQVQGADSRLVSLCTQLNTRYQTAKTSLRDLIHKLQDNVHEHEAYNENFSECAEWVNTLARRLQVCADMAGDKHDVEDRLAKLQELLAEKEQGSSKIHYTVDSGEKLYPNTASEGRDIIRQELRTLRDQWEQVCDLLSDTQHKLDSCLLQWSSYDENFEQFQKWLLDTEIQLKEDTDLKSTLPDKKAQLQNHRILHQDIMSRKHVMDNLADKAVNLTRSTPSAKVNRFVDELQSKYSKLCSMSQQMLGKLEESVKDHQQYQDVYQDCQDWLNSAREKVDTCSDTSGDKLSLQNKLERLKECQEKIPDGEKKLKKTKELASKTASNSSQNGQEALKRECDHLESDWQDYLARISQAEDDIKTALVTWGDFETKFTSCSAWLKQMEEQVKNYELKNTLQEKQNQIEKFKKQREEVLSHQPEIDRFTDDAQNLMHTSSDARLSTQVSNLTNRYRGLLSLIKDLIGKWEKYTQDHYTFDKRLEEFNSWLSNAEVKLDSCQIPATDQETMEEQRTVIQLMMSDKEHGLQRLNTAIEAGEKLYTDTAASGREKVRQNLRQAKEDWDRLNSNLHDAQRRVDSFLMQWSSYSDGQDQLMKWMADTENQLQSDVDLKNTLQEKRMQLQNVRSLLQDISSHQRMVDSVVEKAQGVLQATNNPEVAAFITEVSSRYEHIARTAKEHIRQYEQNVQDHQQYHDASQALVDWLTLMKDRFSLCSDTSGDSHTLQSKLDRVQELLVLLPEGLSKMKMCENSGTRSKDTTALQGRQNMQQEMDMLKSDWETYASSVRSLKENLERAIQQWGRYDNQHHKILAWIKDMEKRVKDFPLKSTLEEKQQQYGRYQDIGVEIHGFHHNMDAFEQMKAEIMTDMKSHQHDLDKFGDEAQTLQQMTGESRVATSVSQLTSRYQTIQHNVKDILKKCEHNVSDHRNYLEKQSDCAQWLIKAKEKFDANADTIGSRSELEEKLEQIQELVAERDAGFGKLSSAVESGEKLYPNTAADGREVIRQELRALKLEWESLFDDLSAAQRKLEVALVQWTSFDDSYGQVEHWLCDMESQLEGQTPLRSTLEEKKSLLQSYKVLHQDVLSYQRVIDSVSDKAQSLVHSSSDPQLSKFVTQARARYHKLCTAAKEHVHDFEQYVADHQQYNDAYNSCVEWLNNIQEKLLVCADVAGDRHTIQSRLDKIQDIVATKMEGEPKVRNVLELAEKVIPNTAPQGKEIVMRETDALHRDWEAFVNALQKTKADLENCMDQWKEFETWQDKVSSWLKDLEARVRDTELKATLKEKQTQLDRLKHIHRDLIEHQGDIDSLSDTAQDLVRVSSDTRVISQASQTGTKYQVIYTNVKELCRRWDQYVLDHQAYNSSFDQCKNWLGEMRRKLQHLSDTSGDRRVIQDRLSLVQELVSDKEEGLHMLQISLDNLQIVLPNTSVAGRDSMRREMQVLQSEYDGLSADINDLKTKLDSTLTQWTVYDDSIEQLGRWLRDLEDQLEAESQLQNTLQEKKLQQERVKVQQLNIASQQSTIDNLNDKAENLKATSKDLNLGNQIKQLVYRYEKLLENVKKLMNRCEKNVKDHQVYRDTFMEASDWLSCMVDRLNLCSDVRGDRTVVEAQLHKLQDIFANMDSGKERLENTLAKSDLVLPETSHQGQDLIQEELNMLTTEYDGFSQDCEDLQDTLEKLLAEWLRYEDEYGELIQWMKTTENSMKAESELKASLEEKTIQYEKQNAIQEKITSKQEAFDSLAERAQTLLQSTTDNRVTSQLTQLSSRYTSLIASSKELMKRYEQHTMDHQHYAEAYSDAARWLQTNRERLSVCADTTGDRQKIQTQLEKLQEFVVVKEEGQLQINTASTWGEKTMNNTSMEGREMIRKELQQLQQEWDNMISEVMDTKVMLESCLLQWSDYSDSYEKIQKWLRDMEKRLRETEPKADLGEKKTELQRLKSIYQDVVSYEPMIESVRAKADDLATNSPISKSTTDTSQILNKYQIIKDQAMDMLSKSERCVAQHQTYHDSCNSFVHWLRAAREKLATCSDTFGEKSTIMGKIERAKGLAADLGEGTQRLNDATKTGENTLSSTSPSGQTKIRKELSVMKRDFEEYHVMLKEAQDDLERCLSRWNEFEDSYNQFNSWLKETETYLRSDLDLKSNLDEKKKHWEQYQNYMEEVLTHQSSLDRVNERAQALLQTNADAKTSHAITQLTTRYHSVISMSKDIVKNLELFYENHMNYNQSCTDFQTWLTETKQALRNVHDLSGTKDDVDGKLGQILDLQAALDQGHCYLRSLLENSERTLPNTSQRGCHMIRQETDKAKSEYENLLTDVSQGKRNLESALSQWGDFDRCYEQLSSWLTEVENKLKTDVELRVDLPEKRSSLERYKAIQNDLAAHQDSLDRLEDKADQLKDMRPRSMVADLKLRFTRLTGLAREKVVCFDEQVQGHEEYRRAYIACLDWLANNRHRLQRLSDYSGDKKILQDRLQQLKDFKGEMRQGQDMVNNATQQGERVMATTAPRGQEAIVKEIQNLKDDWNTFASSVNEMESNLESCIGNWDDLDEEYQRFLQWIDRMDSRIKGLMENKPDEQRKQQQLMEGEDIFEEILKKKMNLENVKECGDAVCQRSTDPKVSNNMMQLSVKYQGLVSQAKNMIQKLSENARDHKMYNEAFDSAAHWLADMDERVTACNDTCGDWHSIQERIEDIKDITASMDEGLQKVNLVCDLAERILPNTSSDGKRLIEQQVTELTNEWEKLNMAISECSSMLEGVQDRWNDYEEYYGSLVKWLADMENTLYAEPEPKAQLVEKKTQLDKYKLVLSDVENHHRLVNELAERVANLEALSENPEVSNSLADVQNRYDKVLNRAREVVANLERSYHDHLDFHESQQESEKWLLQISFKLMSHNSLNVSSMELTQRQIDKHRALIKEIEDYRRTLDNVNKRGRHLMDDNVRVPKLAQQIQSQLQNLEESYLNLQSTAEQIRVRLDEILQKWCHYKGLLERDKQFFNEEFPVWVKDIDKSIPDNLHDAQCKLKTVREMWERLASMKQEHAMAASQCEYIGESNDKQDDDSIGVEDSVSQLAEAVQEMVQDAIGETERRMNDIRDIIHQWETIDRTRNDLRNWLHSKQEDLHEIESRPSKLHPEAAELEIANLQVLREAVTAKGPEIDTFVNNYRDLTQHKPSLVDPVVRAVRDDWDELLGQIENLLEEREQALLESRELQDAQNTMDDDLEDFVKELEKIEAAEASLTDKVNQLKKRKCRSTQTPRGSTRRGTFFGSDDDDDDDDNDDNDDVFRWPSKQSLSRSQSKSSLKRQLPTLRPHRGKRPFDRSHDSLKKGSAAALDSESEESGYGETYYTMHASSFDNDAFDSVIETTMPGTPEQNHYSDNDSTVSYITGEFPSANPDDLRDATSQTHGNARTQTHSGLWNGSQRDISTQMPRAMETQTDGFSRYINRSTQSLQSIGAQTRRSNGSRTDLLKSILMEVKTMKSQRGLTSPSDNSQSPYGSDTSLKKGMLVDILTDVRTLKENGAHGETGTQTETEQSTQTGPRLFPEADPVRNARHGRLRELMDDVKELKSGNANSVAASPVADYRSQQTSALGDPLEHSPLSNTVTPNRSSPIRFGATQPHATQDFQLPNSSITPNYGDIQYPGQRITMNDIHNINDRIQRLNNYQLPPRRTLPQPPPPPPPPPQFIVPVYASPPPRRVTFREFPRSFEDENDGFLSDESEYDGGIAPRRRRRRHTPTLERYGIEDALTEACSAAKQLRKMSQKMKDSLRDEFLHR</sequence>
<keyword evidence="18" id="KW-1185">Reference proteome</keyword>
<keyword evidence="5" id="KW-0963">Cytoplasm</keyword>
<comment type="similarity">
    <text evidence="4">Belongs to the nesprin family.</text>
</comment>
<dbReference type="GO" id="GO:0051015">
    <property type="term" value="F:actin filament binding"/>
    <property type="evidence" value="ECO:0007669"/>
    <property type="project" value="TreeGrafter"/>
</dbReference>
<keyword evidence="10" id="KW-0472">Membrane</keyword>
<proteinExistence type="inferred from homology"/>
<feature type="coiled-coil region" evidence="14">
    <location>
        <begin position="1268"/>
        <end position="1404"/>
    </location>
</feature>
<feature type="region of interest" description="Disordered" evidence="15">
    <location>
        <begin position="3315"/>
        <end position="3339"/>
    </location>
</feature>
<evidence type="ECO:0000256" key="4">
    <source>
        <dbReference type="ARBA" id="ARBA00008619"/>
    </source>
</evidence>
<dbReference type="InterPro" id="IPR036872">
    <property type="entry name" value="CH_dom_sf"/>
</dbReference>
<feature type="coiled-coil region" evidence="14">
    <location>
        <begin position="5895"/>
        <end position="5957"/>
    </location>
</feature>
<feature type="region of interest" description="Disordered" evidence="15">
    <location>
        <begin position="5053"/>
        <end position="5073"/>
    </location>
</feature>
<dbReference type="Pfam" id="PF00307">
    <property type="entry name" value="CH"/>
    <property type="match status" value="2"/>
</dbReference>
<keyword evidence="8" id="KW-1133">Transmembrane helix</keyword>
<dbReference type="Pfam" id="PF25034">
    <property type="entry name" value="Spectrin_SYNE1"/>
    <property type="match status" value="2"/>
</dbReference>
<evidence type="ECO:0000259" key="16">
    <source>
        <dbReference type="PROSITE" id="PS50021"/>
    </source>
</evidence>
<dbReference type="PROSITE" id="PS50021">
    <property type="entry name" value="CH"/>
    <property type="match status" value="2"/>
</dbReference>
<dbReference type="InterPro" id="IPR057057">
    <property type="entry name" value="Spectrin_SYNE1"/>
</dbReference>
<keyword evidence="11" id="KW-0009">Actin-binding</keyword>
<dbReference type="GO" id="GO:0005640">
    <property type="term" value="C:nuclear outer membrane"/>
    <property type="evidence" value="ECO:0007669"/>
    <property type="project" value="TreeGrafter"/>
</dbReference>
<dbReference type="CDD" id="cd00176">
    <property type="entry name" value="SPEC"/>
    <property type="match status" value="19"/>
</dbReference>
<comment type="subcellular location">
    <subcellularLocation>
        <location evidence="3">Cytoplasm</location>
        <location evidence="3">Cytoskeleton</location>
    </subcellularLocation>
    <subcellularLocation>
        <location evidence="2">Cytoplasm</location>
        <location evidence="2">Myofibril</location>
        <location evidence="2">Sarcomere</location>
    </subcellularLocation>
    <subcellularLocation>
        <location evidence="1">Nucleus membrane</location>
    </subcellularLocation>
</comment>
<feature type="coiled-coil region" evidence="14">
    <location>
        <begin position="3383"/>
        <end position="3419"/>
    </location>
</feature>
<dbReference type="GO" id="GO:0007097">
    <property type="term" value="P:nuclear migration"/>
    <property type="evidence" value="ECO:0007669"/>
    <property type="project" value="TreeGrafter"/>
</dbReference>
<keyword evidence="12" id="KW-0206">Cytoskeleton</keyword>
<evidence type="ECO:0000313" key="17">
    <source>
        <dbReference type="EnsemblMetazoa" id="G11852.2:cds"/>
    </source>
</evidence>
<feature type="coiled-coil region" evidence="14">
    <location>
        <begin position="1137"/>
        <end position="1184"/>
    </location>
</feature>
<keyword evidence="7" id="KW-0677">Repeat</keyword>
<dbReference type="Gene3D" id="1.10.418.10">
    <property type="entry name" value="Calponin-like domain"/>
    <property type="match status" value="2"/>
</dbReference>
<organism evidence="17 18">
    <name type="scientific">Magallana gigas</name>
    <name type="common">Pacific oyster</name>
    <name type="synonym">Crassostrea gigas</name>
    <dbReference type="NCBI Taxonomy" id="29159"/>
    <lineage>
        <taxon>Eukaryota</taxon>
        <taxon>Metazoa</taxon>
        <taxon>Spiralia</taxon>
        <taxon>Lophotrochozoa</taxon>
        <taxon>Mollusca</taxon>
        <taxon>Bivalvia</taxon>
        <taxon>Autobranchia</taxon>
        <taxon>Pteriomorphia</taxon>
        <taxon>Ostreida</taxon>
        <taxon>Ostreoidea</taxon>
        <taxon>Ostreidae</taxon>
        <taxon>Magallana</taxon>
    </lineage>
</organism>
<feature type="region of interest" description="Disordered" evidence="15">
    <location>
        <begin position="6568"/>
        <end position="6587"/>
    </location>
</feature>
<dbReference type="Gene3D" id="1.20.58.60">
    <property type="match status" value="31"/>
</dbReference>
<evidence type="ECO:0000256" key="1">
    <source>
        <dbReference type="ARBA" id="ARBA00004126"/>
    </source>
</evidence>
<dbReference type="EnsemblMetazoa" id="G11852.2">
    <property type="protein sequence ID" value="G11852.2:cds"/>
    <property type="gene ID" value="G11852"/>
</dbReference>
<feature type="coiled-coil region" evidence="14">
    <location>
        <begin position="3548"/>
        <end position="3575"/>
    </location>
</feature>
<feature type="compositionally biased region" description="Polar residues" evidence="15">
    <location>
        <begin position="6382"/>
        <end position="6403"/>
    </location>
</feature>
<dbReference type="GO" id="GO:0030017">
    <property type="term" value="C:sarcomere"/>
    <property type="evidence" value="ECO:0007669"/>
    <property type="project" value="UniProtKB-SubCell"/>
</dbReference>
<feature type="region of interest" description="Disordered" evidence="15">
    <location>
        <begin position="6460"/>
        <end position="6482"/>
    </location>
</feature>
<feature type="compositionally biased region" description="Acidic residues" evidence="15">
    <location>
        <begin position="6250"/>
        <end position="6263"/>
    </location>
</feature>
<feature type="coiled-coil region" evidence="14">
    <location>
        <begin position="1027"/>
        <end position="1061"/>
    </location>
</feature>
<evidence type="ECO:0000256" key="11">
    <source>
        <dbReference type="ARBA" id="ARBA00023203"/>
    </source>
</evidence>
<dbReference type="GO" id="GO:0034993">
    <property type="term" value="C:meiotic nuclear membrane microtubule tethering complex"/>
    <property type="evidence" value="ECO:0007669"/>
    <property type="project" value="TreeGrafter"/>
</dbReference>